<reference evidence="2" key="1">
    <citation type="submission" date="2016-06" db="EMBL/GenBank/DDBJ databases">
        <authorList>
            <person name="Varghese N."/>
            <person name="Submissions Spin"/>
        </authorList>
    </citation>
    <scope>NUCLEOTIDE SEQUENCE [LARGE SCALE GENOMIC DNA]</scope>
    <source>
        <strain evidence="2">DSM 45431</strain>
    </source>
</reference>
<sequence>MSRERFVVHLPVLATDLAAAKRFFFCDRLLDGRRRCPLPADHVGECGPSRHR</sequence>
<protein>
    <submittedName>
        <fullName evidence="1">Uncharacterized protein</fullName>
    </submittedName>
</protein>
<keyword evidence="2" id="KW-1185">Reference proteome</keyword>
<name>A0A1C6R9U8_9ACTN</name>
<accession>A0A1C6R9U8</accession>
<evidence type="ECO:0000313" key="2">
    <source>
        <dbReference type="Proteomes" id="UP000199413"/>
    </source>
</evidence>
<dbReference type="STRING" id="568872.GA0070624_0222"/>
<dbReference type="Proteomes" id="UP000199413">
    <property type="component" value="Unassembled WGS sequence"/>
</dbReference>
<dbReference type="RefSeq" id="WP_176731549.1">
    <property type="nucleotide sequence ID" value="NZ_FMHV01000002.1"/>
</dbReference>
<proteinExistence type="predicted"/>
<evidence type="ECO:0000313" key="1">
    <source>
        <dbReference type="EMBL" id="SCL13756.1"/>
    </source>
</evidence>
<dbReference type="EMBL" id="FMHV01000002">
    <property type="protein sequence ID" value="SCL13756.1"/>
    <property type="molecule type" value="Genomic_DNA"/>
</dbReference>
<organism evidence="1 2">
    <name type="scientific">Micromonospora rhizosphaerae</name>
    <dbReference type="NCBI Taxonomy" id="568872"/>
    <lineage>
        <taxon>Bacteria</taxon>
        <taxon>Bacillati</taxon>
        <taxon>Actinomycetota</taxon>
        <taxon>Actinomycetes</taxon>
        <taxon>Micromonosporales</taxon>
        <taxon>Micromonosporaceae</taxon>
        <taxon>Micromonospora</taxon>
    </lineage>
</organism>
<gene>
    <name evidence="1" type="ORF">GA0070624_0222</name>
</gene>
<dbReference type="AlphaFoldDB" id="A0A1C6R9U8"/>